<dbReference type="EMBL" id="JBHUPB010000015">
    <property type="protein sequence ID" value="MFD2969943.1"/>
    <property type="molecule type" value="Genomic_DNA"/>
</dbReference>
<sequence length="164" mass="19784">MKLKPKDVNDVTVYDNINLHTSDGIIDFKNFWDSEFRYGQQMFFFFHRLEDLTEDKELDEIEKELLQIFNEENLYIIIYIDEVRFIYLFNYNFQLGGPDLIVKFWKYYYSMCIIVPTEKVSFESVCGYFDTHRDNDVYLRNFKAKGYAQRIYIKGLGGDCLIKN</sequence>
<evidence type="ECO:0000313" key="2">
    <source>
        <dbReference type="Proteomes" id="UP001597525"/>
    </source>
</evidence>
<keyword evidence="2" id="KW-1185">Reference proteome</keyword>
<dbReference type="Proteomes" id="UP001597525">
    <property type="component" value="Unassembled WGS sequence"/>
</dbReference>
<organism evidence="1 2">
    <name type="scientific">Sphingobacterium bambusae</name>
    <dbReference type="NCBI Taxonomy" id="662858"/>
    <lineage>
        <taxon>Bacteria</taxon>
        <taxon>Pseudomonadati</taxon>
        <taxon>Bacteroidota</taxon>
        <taxon>Sphingobacteriia</taxon>
        <taxon>Sphingobacteriales</taxon>
        <taxon>Sphingobacteriaceae</taxon>
        <taxon>Sphingobacterium</taxon>
    </lineage>
</organism>
<evidence type="ECO:0000313" key="1">
    <source>
        <dbReference type="EMBL" id="MFD2969943.1"/>
    </source>
</evidence>
<accession>A0ABW6BMS6</accession>
<gene>
    <name evidence="1" type="ORF">ACFS7Y_21315</name>
</gene>
<name>A0ABW6BMS6_9SPHI</name>
<proteinExistence type="predicted"/>
<protein>
    <submittedName>
        <fullName evidence="1">Uncharacterized protein</fullName>
    </submittedName>
</protein>
<reference evidence="2" key="1">
    <citation type="journal article" date="2019" name="Int. J. Syst. Evol. Microbiol.">
        <title>The Global Catalogue of Microorganisms (GCM) 10K type strain sequencing project: providing services to taxonomists for standard genome sequencing and annotation.</title>
        <authorList>
            <consortium name="The Broad Institute Genomics Platform"/>
            <consortium name="The Broad Institute Genome Sequencing Center for Infectious Disease"/>
            <person name="Wu L."/>
            <person name="Ma J."/>
        </authorList>
    </citation>
    <scope>NUCLEOTIDE SEQUENCE [LARGE SCALE GENOMIC DNA]</scope>
    <source>
        <strain evidence="2">KCTC 22814</strain>
    </source>
</reference>
<comment type="caution">
    <text evidence="1">The sequence shown here is derived from an EMBL/GenBank/DDBJ whole genome shotgun (WGS) entry which is preliminary data.</text>
</comment>
<dbReference type="RefSeq" id="WP_320183428.1">
    <property type="nucleotide sequence ID" value="NZ_CP138332.1"/>
</dbReference>